<sequence length="64" mass="6659">MTISSQTCVVAEDRRQAALAWAARVHLVAPGTRSTSSATPRTVDRVRAGPRHADASLAALASMG</sequence>
<name>A0A6J4TN82_9BACT</name>
<accession>A0A6J4TN82</accession>
<dbReference type="AlphaFoldDB" id="A0A6J4TN82"/>
<evidence type="ECO:0000256" key="1">
    <source>
        <dbReference type="SAM" id="MobiDB-lite"/>
    </source>
</evidence>
<gene>
    <name evidence="2" type="ORF">AVDCRST_MAG73-640</name>
</gene>
<reference evidence="2" key="1">
    <citation type="submission" date="2020-02" db="EMBL/GenBank/DDBJ databases">
        <authorList>
            <person name="Meier V. D."/>
        </authorList>
    </citation>
    <scope>NUCLEOTIDE SEQUENCE</scope>
    <source>
        <strain evidence="2">AVDCRST_MAG73</strain>
    </source>
</reference>
<organism evidence="2">
    <name type="scientific">uncultured Thermomicrobiales bacterium</name>
    <dbReference type="NCBI Taxonomy" id="1645740"/>
    <lineage>
        <taxon>Bacteria</taxon>
        <taxon>Pseudomonadati</taxon>
        <taxon>Thermomicrobiota</taxon>
        <taxon>Thermomicrobia</taxon>
        <taxon>Thermomicrobiales</taxon>
        <taxon>environmental samples</taxon>
    </lineage>
</organism>
<dbReference type="EMBL" id="CADCWE010000039">
    <property type="protein sequence ID" value="CAA9527625.1"/>
    <property type="molecule type" value="Genomic_DNA"/>
</dbReference>
<proteinExistence type="predicted"/>
<protein>
    <submittedName>
        <fullName evidence="2">Uncharacterized protein</fullName>
    </submittedName>
</protein>
<feature type="region of interest" description="Disordered" evidence="1">
    <location>
        <begin position="30"/>
        <end position="50"/>
    </location>
</feature>
<evidence type="ECO:0000313" key="2">
    <source>
        <dbReference type="EMBL" id="CAA9527625.1"/>
    </source>
</evidence>